<gene>
    <name evidence="4" type="ORF">F0A16_14240</name>
</gene>
<evidence type="ECO:0000256" key="1">
    <source>
        <dbReference type="ARBA" id="ARBA00001946"/>
    </source>
</evidence>
<dbReference type="PANTHER" id="PTHR46470:SF4">
    <property type="entry name" value="5-AMINO-6-(5-PHOSPHO-D-RIBITYLAMINO)URACIL PHOSPHATASE YIGB"/>
    <property type="match status" value="1"/>
</dbReference>
<dbReference type="InterPro" id="IPR036412">
    <property type="entry name" value="HAD-like_sf"/>
</dbReference>
<name>A0A640WDJ5_9GAMM</name>
<evidence type="ECO:0000256" key="3">
    <source>
        <dbReference type="ARBA" id="ARBA00022842"/>
    </source>
</evidence>
<dbReference type="GO" id="GO:0009231">
    <property type="term" value="P:riboflavin biosynthetic process"/>
    <property type="evidence" value="ECO:0007669"/>
    <property type="project" value="TreeGrafter"/>
</dbReference>
<dbReference type="Pfam" id="PF00702">
    <property type="entry name" value="Hydrolase"/>
    <property type="match status" value="1"/>
</dbReference>
<dbReference type="Gene3D" id="3.40.50.1000">
    <property type="entry name" value="HAD superfamily/HAD-like"/>
    <property type="match status" value="1"/>
</dbReference>
<dbReference type="GO" id="GO:0016787">
    <property type="term" value="F:hydrolase activity"/>
    <property type="evidence" value="ECO:0007669"/>
    <property type="project" value="UniProtKB-KW"/>
</dbReference>
<evidence type="ECO:0000313" key="5">
    <source>
        <dbReference type="Proteomes" id="UP000466024"/>
    </source>
</evidence>
<evidence type="ECO:0000256" key="2">
    <source>
        <dbReference type="ARBA" id="ARBA00022801"/>
    </source>
</evidence>
<keyword evidence="5" id="KW-1185">Reference proteome</keyword>
<comment type="caution">
    <text evidence="4">The sequence shown here is derived from an EMBL/GenBank/DDBJ whole genome shotgun (WGS) entry which is preliminary data.</text>
</comment>
<evidence type="ECO:0000313" key="4">
    <source>
        <dbReference type="EMBL" id="KAA0017160.1"/>
    </source>
</evidence>
<dbReference type="NCBIfam" id="TIGR01509">
    <property type="entry name" value="HAD-SF-IA-v3"/>
    <property type="match status" value="1"/>
</dbReference>
<keyword evidence="2 4" id="KW-0378">Hydrolase</keyword>
<reference evidence="4 5" key="1">
    <citation type="submission" date="2019-08" db="EMBL/GenBank/DDBJ databases">
        <title>Bioinformatics analysis of the strain L3 and L5.</title>
        <authorList>
            <person name="Li X."/>
        </authorList>
    </citation>
    <scope>NUCLEOTIDE SEQUENCE [LARGE SCALE GENOMIC DNA]</scope>
    <source>
        <strain evidence="4 5">L3</strain>
    </source>
</reference>
<dbReference type="SFLD" id="SFLDS00003">
    <property type="entry name" value="Haloacid_Dehalogenase"/>
    <property type="match status" value="1"/>
</dbReference>
<organism evidence="4 5">
    <name type="scientific">Salinicola corii</name>
    <dbReference type="NCBI Taxonomy" id="2606937"/>
    <lineage>
        <taxon>Bacteria</taxon>
        <taxon>Pseudomonadati</taxon>
        <taxon>Pseudomonadota</taxon>
        <taxon>Gammaproteobacteria</taxon>
        <taxon>Oceanospirillales</taxon>
        <taxon>Halomonadaceae</taxon>
        <taxon>Salinicola</taxon>
    </lineage>
</organism>
<comment type="cofactor">
    <cofactor evidence="1">
        <name>Mg(2+)</name>
        <dbReference type="ChEBI" id="CHEBI:18420"/>
    </cofactor>
</comment>
<dbReference type="InterPro" id="IPR051400">
    <property type="entry name" value="HAD-like_hydrolase"/>
</dbReference>
<dbReference type="InterPro" id="IPR023214">
    <property type="entry name" value="HAD_sf"/>
</dbReference>
<dbReference type="SUPFAM" id="SSF56784">
    <property type="entry name" value="HAD-like"/>
    <property type="match status" value="1"/>
</dbReference>
<sequence>MPLDAITFDLDDTLWHNGPVMAHAEPTHYRWLAEQIDTHRGPTATPLAEAFPLEAYQSLRASLMQRYPLSRGDHSWIRERAMYELLIEHGLSTEDAQRWARAGFEYNMELRHAITPYEEVVPMFETWARRYRLGVITNGNADVRRLGLGHHFDVIILAGEMHAPKPDSRPFLTAVARLGTQPYRALHVGDNWEEDVMAAQRLGMHAVWIDAKDEGERELPPRVYRVTHVRELPEIVAKLDGGTPP</sequence>
<proteinExistence type="predicted"/>
<dbReference type="AlphaFoldDB" id="A0A640WDJ5"/>
<dbReference type="InterPro" id="IPR006439">
    <property type="entry name" value="HAD-SF_hydro_IA"/>
</dbReference>
<dbReference type="RefSeq" id="WP_149436072.1">
    <property type="nucleotide sequence ID" value="NZ_VTPX01000008.1"/>
</dbReference>
<accession>A0A640WDJ5</accession>
<protein>
    <submittedName>
        <fullName evidence="4">HAD family hydrolase</fullName>
    </submittedName>
</protein>
<dbReference type="Gene3D" id="1.20.120.1600">
    <property type="match status" value="1"/>
</dbReference>
<dbReference type="SFLD" id="SFLDG01129">
    <property type="entry name" value="C1.5:_HAD__Beta-PGM__Phosphata"/>
    <property type="match status" value="1"/>
</dbReference>
<keyword evidence="3" id="KW-0460">Magnesium</keyword>
<dbReference type="PANTHER" id="PTHR46470">
    <property type="entry name" value="N-ACYLNEURAMINATE-9-PHOSPHATASE"/>
    <property type="match status" value="1"/>
</dbReference>
<dbReference type="Proteomes" id="UP000466024">
    <property type="component" value="Unassembled WGS sequence"/>
</dbReference>
<dbReference type="EMBL" id="VTPX01000008">
    <property type="protein sequence ID" value="KAA0017160.1"/>
    <property type="molecule type" value="Genomic_DNA"/>
</dbReference>
<dbReference type="NCBIfam" id="TIGR01549">
    <property type="entry name" value="HAD-SF-IA-v1"/>
    <property type="match status" value="1"/>
</dbReference>